<keyword evidence="3" id="KW-1185">Reference proteome</keyword>
<evidence type="ECO:0000313" key="3">
    <source>
        <dbReference type="Proteomes" id="UP000228593"/>
    </source>
</evidence>
<keyword evidence="1" id="KW-0732">Signal</keyword>
<organism evidence="2 3">
    <name type="scientific">Massilia psychrophila</name>
    <dbReference type="NCBI Taxonomy" id="1603353"/>
    <lineage>
        <taxon>Bacteria</taxon>
        <taxon>Pseudomonadati</taxon>
        <taxon>Pseudomonadota</taxon>
        <taxon>Betaproteobacteria</taxon>
        <taxon>Burkholderiales</taxon>
        <taxon>Oxalobacteraceae</taxon>
        <taxon>Telluria group</taxon>
        <taxon>Massilia</taxon>
    </lineage>
</organism>
<feature type="signal peptide" evidence="1">
    <location>
        <begin position="1"/>
        <end position="18"/>
    </location>
</feature>
<evidence type="ECO:0000256" key="1">
    <source>
        <dbReference type="SAM" id="SignalP"/>
    </source>
</evidence>
<dbReference type="RefSeq" id="WP_099916098.1">
    <property type="nucleotide sequence ID" value="NZ_BMHS01000022.1"/>
</dbReference>
<reference evidence="2 3" key="1">
    <citation type="submission" date="2017-10" db="EMBL/GenBank/DDBJ databases">
        <title>Massilia psychrophilum sp. nov., a novel purple-pigmented bacterium isolated from Tianshan glacier, Xinjiang Municipality, China.</title>
        <authorList>
            <person name="Wang H."/>
        </authorList>
    </citation>
    <scope>NUCLEOTIDE SEQUENCE [LARGE SCALE GENOMIC DNA]</scope>
    <source>
        <strain evidence="2 3">JCM 30813</strain>
    </source>
</reference>
<dbReference type="AlphaFoldDB" id="A0A2G8T120"/>
<dbReference type="Proteomes" id="UP000228593">
    <property type="component" value="Unassembled WGS sequence"/>
</dbReference>
<dbReference type="EMBL" id="PDOB01000015">
    <property type="protein sequence ID" value="PIL39682.1"/>
    <property type="molecule type" value="Genomic_DNA"/>
</dbReference>
<gene>
    <name evidence="2" type="ORF">CR103_11335</name>
</gene>
<proteinExistence type="predicted"/>
<evidence type="ECO:0008006" key="4">
    <source>
        <dbReference type="Google" id="ProtNLM"/>
    </source>
</evidence>
<dbReference type="OrthoDB" id="8703307at2"/>
<protein>
    <recommendedName>
        <fullName evidence="4">Lipoprotein SmpA/OmlA domain-containing protein</fullName>
    </recommendedName>
</protein>
<feature type="chain" id="PRO_5013903349" description="Lipoprotein SmpA/OmlA domain-containing protein" evidence="1">
    <location>
        <begin position="19"/>
        <end position="102"/>
    </location>
</feature>
<accession>A0A2G8T120</accession>
<comment type="caution">
    <text evidence="2">The sequence shown here is derived from an EMBL/GenBank/DDBJ whole genome shotgun (WGS) entry which is preliminary data.</text>
</comment>
<evidence type="ECO:0000313" key="2">
    <source>
        <dbReference type="EMBL" id="PIL39682.1"/>
    </source>
</evidence>
<name>A0A2G8T120_9BURK</name>
<sequence>MYVLMCAAILAGCATTLAAPPGTVVPIDAIDQAVQPGVTTRAMLLARFGATTAIRFDSGVEVWRYLITTPAGYGEYVVVFDARGVVARARRAPTVYRSPPQK</sequence>